<keyword evidence="1" id="KW-1133">Transmembrane helix</keyword>
<evidence type="ECO:0000313" key="3">
    <source>
        <dbReference type="Proteomes" id="UP001184861"/>
    </source>
</evidence>
<feature type="transmembrane region" description="Helical" evidence="1">
    <location>
        <begin position="54"/>
        <end position="77"/>
    </location>
</feature>
<feature type="transmembrane region" description="Helical" evidence="1">
    <location>
        <begin position="84"/>
        <end position="105"/>
    </location>
</feature>
<gene>
    <name evidence="2" type="ORF">J2787_003535</name>
</gene>
<name>A0AAE3YDF0_9FLAO</name>
<feature type="transmembrane region" description="Helical" evidence="1">
    <location>
        <begin position="233"/>
        <end position="250"/>
    </location>
</feature>
<dbReference type="RefSeq" id="WP_309947413.1">
    <property type="nucleotide sequence ID" value="NZ_JAVDQY010000004.1"/>
</dbReference>
<evidence type="ECO:0000256" key="1">
    <source>
        <dbReference type="SAM" id="Phobius"/>
    </source>
</evidence>
<dbReference type="AlphaFoldDB" id="A0AAE3YDF0"/>
<dbReference type="Proteomes" id="UP001184861">
    <property type="component" value="Unassembled WGS sequence"/>
</dbReference>
<reference evidence="2" key="1">
    <citation type="submission" date="2023-07" db="EMBL/GenBank/DDBJ databases">
        <title>Sorghum-associated microbial communities from plants grown in Nebraska, USA.</title>
        <authorList>
            <person name="Schachtman D."/>
        </authorList>
    </citation>
    <scope>NUCLEOTIDE SEQUENCE</scope>
    <source>
        <strain evidence="2">DS2360</strain>
    </source>
</reference>
<accession>A0AAE3YDF0</accession>
<proteinExistence type="predicted"/>
<protein>
    <recommendedName>
        <fullName evidence="4">HTTM domain-containing protein</fullName>
    </recommendedName>
</protein>
<evidence type="ECO:0000313" key="2">
    <source>
        <dbReference type="EMBL" id="MDR6528116.1"/>
    </source>
</evidence>
<feature type="transmembrane region" description="Helical" evidence="1">
    <location>
        <begin position="206"/>
        <end position="226"/>
    </location>
</feature>
<sequence length="284" mass="33229">MNYPQLTVFNYKTVYYVLRVFSLYWLAVQFLKFIELENRPKEIYDPVFGFEKMIFPEFPGIFIATGLIVACGAFIIASVFKPSYVFNIMIFLLMAVINLPLSANFGVHHDNHVIILVYFLSIFLLPKNLEDKDYKLVQYFYLGVLMTYTLAGMGKFLGTAKNIIKHTPKLTWLDKNAAKLNTYDNYWAADMAIPDWMKEIYAYENFWIVLTVVGIGLQFLCFLGAFNRKLLTFFMLFLYIFHTYTAKFVLADFENTNYLLLVIFFPYHILPPLFKRGEAKVLNT</sequence>
<comment type="caution">
    <text evidence="2">The sequence shown here is derived from an EMBL/GenBank/DDBJ whole genome shotgun (WGS) entry which is preliminary data.</text>
</comment>
<feature type="transmembrane region" description="Helical" evidence="1">
    <location>
        <begin position="14"/>
        <end position="34"/>
    </location>
</feature>
<feature type="transmembrane region" description="Helical" evidence="1">
    <location>
        <begin position="111"/>
        <end position="127"/>
    </location>
</feature>
<feature type="transmembrane region" description="Helical" evidence="1">
    <location>
        <begin position="256"/>
        <end position="274"/>
    </location>
</feature>
<keyword evidence="1" id="KW-0472">Membrane</keyword>
<evidence type="ECO:0008006" key="4">
    <source>
        <dbReference type="Google" id="ProtNLM"/>
    </source>
</evidence>
<feature type="transmembrane region" description="Helical" evidence="1">
    <location>
        <begin position="139"/>
        <end position="158"/>
    </location>
</feature>
<dbReference type="EMBL" id="JAVDQY010000004">
    <property type="protein sequence ID" value="MDR6528116.1"/>
    <property type="molecule type" value="Genomic_DNA"/>
</dbReference>
<keyword evidence="1" id="KW-0812">Transmembrane</keyword>
<organism evidence="2 3">
    <name type="scientific">Chryseobacterium rhizosphaerae</name>
    <dbReference type="NCBI Taxonomy" id="395937"/>
    <lineage>
        <taxon>Bacteria</taxon>
        <taxon>Pseudomonadati</taxon>
        <taxon>Bacteroidota</taxon>
        <taxon>Flavobacteriia</taxon>
        <taxon>Flavobacteriales</taxon>
        <taxon>Weeksellaceae</taxon>
        <taxon>Chryseobacterium group</taxon>
        <taxon>Chryseobacterium</taxon>
    </lineage>
</organism>